<dbReference type="Pfam" id="PF13560">
    <property type="entry name" value="HTH_31"/>
    <property type="match status" value="1"/>
</dbReference>
<dbReference type="InterPro" id="IPR027417">
    <property type="entry name" value="P-loop_NTPase"/>
</dbReference>
<feature type="coiled-coil region" evidence="1">
    <location>
        <begin position="596"/>
        <end position="623"/>
    </location>
</feature>
<keyword evidence="5" id="KW-1185">Reference proteome</keyword>
<feature type="region of interest" description="Disordered" evidence="2">
    <location>
        <begin position="29"/>
        <end position="48"/>
    </location>
</feature>
<dbReference type="InterPro" id="IPR041664">
    <property type="entry name" value="AAA_16"/>
</dbReference>
<keyword evidence="1" id="KW-0175">Coiled coil</keyword>
<dbReference type="SUPFAM" id="SSF47413">
    <property type="entry name" value="lambda repressor-like DNA-binding domains"/>
    <property type="match status" value="1"/>
</dbReference>
<dbReference type="InterPro" id="IPR011990">
    <property type="entry name" value="TPR-like_helical_dom_sf"/>
</dbReference>
<dbReference type="PRINTS" id="PR00364">
    <property type="entry name" value="DISEASERSIST"/>
</dbReference>
<proteinExistence type="predicted"/>
<dbReference type="EMBL" id="BONE01000106">
    <property type="protein sequence ID" value="GIF77856.1"/>
    <property type="molecule type" value="Genomic_DNA"/>
</dbReference>
<dbReference type="InterPro" id="IPR010982">
    <property type="entry name" value="Lambda_DNA-bd_dom_sf"/>
</dbReference>
<organism evidence="4 5">
    <name type="scientific">Asanoa siamensis</name>
    <dbReference type="NCBI Taxonomy" id="926357"/>
    <lineage>
        <taxon>Bacteria</taxon>
        <taxon>Bacillati</taxon>
        <taxon>Actinomycetota</taxon>
        <taxon>Actinomycetes</taxon>
        <taxon>Micromonosporales</taxon>
        <taxon>Micromonosporaceae</taxon>
        <taxon>Asanoa</taxon>
    </lineage>
</organism>
<dbReference type="PROSITE" id="PS50943">
    <property type="entry name" value="HTH_CROC1"/>
    <property type="match status" value="1"/>
</dbReference>
<dbReference type="Pfam" id="PF13191">
    <property type="entry name" value="AAA_16"/>
    <property type="match status" value="1"/>
</dbReference>
<dbReference type="SMART" id="SM00530">
    <property type="entry name" value="HTH_XRE"/>
    <property type="match status" value="1"/>
</dbReference>
<evidence type="ECO:0000256" key="2">
    <source>
        <dbReference type="SAM" id="MobiDB-lite"/>
    </source>
</evidence>
<sequence length="849" mass="90676">MNDGFAAQLRRHRLGLRLTQEALAERAGISSRSVGEMERGGGRGPQPRTLEQLAAALDLTDDDRAPFVEAGRALFWRNRGTAAAETAVPGWHLPPDVSDFVGREEELALLAAMLRPSRGKGRTAALSGPPGVGKSALATHIGHLLSARFPDGQLYAVLGGEDRSPADPADVLALLLRMLGVDGSALPASIADRAALFRSRVAARRMLLILDDAAGHRQVEPLLPPEGVATIITSRLRLTGLSGAVTVDLRPLSHGDSIELLRQVAGTSRVQAEQQAADALVAACGGLPLAVRVVAARLAARPHWTLRHLGDRLADERGRLDELRHGDLSVRPTLQVTYRALSPTAARAFALLGALCAVGIRTVPEWTVAALLDRGAADASAAVEELLDARLLESAGLDQVGAQRYGFHEITRLYALERREAEISDADWAAAFVRAAAGWLGLARLARAGLQCERFHLDDATAAGGDVDPTAATTAGSHAVEWFESERDSLIALVGACRTARRADLARGLAACTAEFFELRGYYDDWQRTMRAALDASRDAGDRRAEAAMLRGLGTCLVECDQRDEAESSLRAARELAEAVGDAAGMAMAGKDLGYLLGLSGRLDEAEDELRAAVDDLDRAGRIPVKALAMTHLAWVLRERGAAAEAIETARSALMTARRAADRFALAYASRGLAGALLAAGRSSAAERAARRAVRLFEQIDDPIGAAQSLRTQGEALASDATRLLEAEQTFMAAAEIFRARGHSWGLTLAELSLGEAQARLGRPGADIRLREVLRFWTAEDVPAMRARTLVALAQVAEQAGDPSAVVLRTEAYEIYRRLNAPQVKELARQLGWDEEPADDALLPLTGDS</sequence>
<dbReference type="Gene3D" id="1.25.40.10">
    <property type="entry name" value="Tetratricopeptide repeat domain"/>
    <property type="match status" value="2"/>
</dbReference>
<dbReference type="Gene3D" id="3.40.50.300">
    <property type="entry name" value="P-loop containing nucleotide triphosphate hydrolases"/>
    <property type="match status" value="1"/>
</dbReference>
<dbReference type="SUPFAM" id="SSF48452">
    <property type="entry name" value="TPR-like"/>
    <property type="match status" value="1"/>
</dbReference>
<accession>A0ABQ4D2W4</accession>
<feature type="domain" description="HTH cro/C1-type" evidence="3">
    <location>
        <begin position="9"/>
        <end position="64"/>
    </location>
</feature>
<comment type="caution">
    <text evidence="4">The sequence shown here is derived from an EMBL/GenBank/DDBJ whole genome shotgun (WGS) entry which is preliminary data.</text>
</comment>
<dbReference type="SUPFAM" id="SSF52540">
    <property type="entry name" value="P-loop containing nucleoside triphosphate hydrolases"/>
    <property type="match status" value="1"/>
</dbReference>
<evidence type="ECO:0000313" key="5">
    <source>
        <dbReference type="Proteomes" id="UP000604117"/>
    </source>
</evidence>
<dbReference type="SMART" id="SM00382">
    <property type="entry name" value="AAA"/>
    <property type="match status" value="1"/>
</dbReference>
<dbReference type="PANTHER" id="PTHR47691">
    <property type="entry name" value="REGULATOR-RELATED"/>
    <property type="match status" value="1"/>
</dbReference>
<evidence type="ECO:0000313" key="4">
    <source>
        <dbReference type="EMBL" id="GIF77856.1"/>
    </source>
</evidence>
<dbReference type="Proteomes" id="UP000604117">
    <property type="component" value="Unassembled WGS sequence"/>
</dbReference>
<gene>
    <name evidence="4" type="ORF">Asi02nite_73740</name>
</gene>
<name>A0ABQ4D2W4_9ACTN</name>
<dbReference type="Gene3D" id="1.10.260.40">
    <property type="entry name" value="lambda repressor-like DNA-binding domains"/>
    <property type="match status" value="1"/>
</dbReference>
<protein>
    <submittedName>
        <fullName evidence="4">SARP family transcriptional regulator</fullName>
    </submittedName>
</protein>
<evidence type="ECO:0000256" key="1">
    <source>
        <dbReference type="SAM" id="Coils"/>
    </source>
</evidence>
<dbReference type="InterPro" id="IPR003593">
    <property type="entry name" value="AAA+_ATPase"/>
</dbReference>
<dbReference type="Gene3D" id="1.10.8.430">
    <property type="entry name" value="Helical domain of apoptotic protease-activating factors"/>
    <property type="match status" value="1"/>
</dbReference>
<dbReference type="PANTHER" id="PTHR47691:SF3">
    <property type="entry name" value="HTH-TYPE TRANSCRIPTIONAL REGULATOR RV0890C-RELATED"/>
    <property type="match status" value="1"/>
</dbReference>
<dbReference type="RefSeq" id="WP_203718708.1">
    <property type="nucleotide sequence ID" value="NZ_BONE01000106.1"/>
</dbReference>
<reference evidence="4 5" key="1">
    <citation type="submission" date="2021-01" db="EMBL/GenBank/DDBJ databases">
        <title>Whole genome shotgun sequence of Asanoa siamensis NBRC 107932.</title>
        <authorList>
            <person name="Komaki H."/>
            <person name="Tamura T."/>
        </authorList>
    </citation>
    <scope>NUCLEOTIDE SEQUENCE [LARGE SCALE GENOMIC DNA]</scope>
    <source>
        <strain evidence="4 5">NBRC 107932</strain>
    </source>
</reference>
<dbReference type="InterPro" id="IPR001387">
    <property type="entry name" value="Cro/C1-type_HTH"/>
</dbReference>
<dbReference type="InterPro" id="IPR042197">
    <property type="entry name" value="Apaf_helical"/>
</dbReference>
<evidence type="ECO:0000259" key="3">
    <source>
        <dbReference type="PROSITE" id="PS50943"/>
    </source>
</evidence>